<name>A0A4S9WLP9_AURPU</name>
<accession>A0A4S9WLP9</accession>
<feature type="domain" description="Metallo-beta-lactamase" evidence="5">
    <location>
        <begin position="93"/>
        <end position="132"/>
    </location>
</feature>
<evidence type="ECO:0000256" key="4">
    <source>
        <dbReference type="ARBA" id="ARBA00022833"/>
    </source>
</evidence>
<evidence type="ECO:0000256" key="2">
    <source>
        <dbReference type="ARBA" id="ARBA00022723"/>
    </source>
</evidence>
<dbReference type="Proteomes" id="UP000309734">
    <property type="component" value="Unassembled WGS sequence"/>
</dbReference>
<keyword evidence="2" id="KW-0479">Metal-binding</keyword>
<dbReference type="AlphaFoldDB" id="A0A4S9WLP9"/>
<dbReference type="InterPro" id="IPR051013">
    <property type="entry name" value="MBL_superfamily_lactonases"/>
</dbReference>
<dbReference type="Gene3D" id="3.60.15.10">
    <property type="entry name" value="Ribonuclease Z/Hydroxyacylglutathione hydrolase-like"/>
    <property type="match status" value="1"/>
</dbReference>
<evidence type="ECO:0000256" key="3">
    <source>
        <dbReference type="ARBA" id="ARBA00022801"/>
    </source>
</evidence>
<comment type="caution">
    <text evidence="6">The sequence shown here is derived from an EMBL/GenBank/DDBJ whole genome shotgun (WGS) entry which is preliminary data.</text>
</comment>
<dbReference type="GO" id="GO:0016787">
    <property type="term" value="F:hydrolase activity"/>
    <property type="evidence" value="ECO:0007669"/>
    <property type="project" value="UniProtKB-KW"/>
</dbReference>
<keyword evidence="3" id="KW-0378">Hydrolase</keyword>
<dbReference type="InterPro" id="IPR036866">
    <property type="entry name" value="RibonucZ/Hydroxyglut_hydro"/>
</dbReference>
<gene>
    <name evidence="6" type="ORF">D6C85_08125</name>
</gene>
<reference evidence="6 7" key="1">
    <citation type="submission" date="2018-10" db="EMBL/GenBank/DDBJ databases">
        <title>Fifty Aureobasidium pullulans genomes reveal a recombining polyextremotolerant generalist.</title>
        <authorList>
            <person name="Gostincar C."/>
            <person name="Turk M."/>
            <person name="Zajc J."/>
            <person name="Gunde-Cimerman N."/>
        </authorList>
    </citation>
    <scope>NUCLEOTIDE SEQUENCE [LARGE SCALE GENOMIC DNA]</scope>
    <source>
        <strain evidence="6 7">EXF-3519</strain>
    </source>
</reference>
<dbReference type="SUPFAM" id="SSF56281">
    <property type="entry name" value="Metallo-hydrolase/oxidoreductase"/>
    <property type="match status" value="1"/>
</dbReference>
<dbReference type="EMBL" id="QZBS01000362">
    <property type="protein sequence ID" value="THZ66441.1"/>
    <property type="molecule type" value="Genomic_DNA"/>
</dbReference>
<proteinExistence type="inferred from homology"/>
<dbReference type="InterPro" id="IPR001279">
    <property type="entry name" value="Metallo-B-lactamas"/>
</dbReference>
<dbReference type="GO" id="GO:0046872">
    <property type="term" value="F:metal ion binding"/>
    <property type="evidence" value="ECO:0007669"/>
    <property type="project" value="UniProtKB-KW"/>
</dbReference>
<dbReference type="PANTHER" id="PTHR42978:SF5">
    <property type="entry name" value="METALLO-BETA-LACTAMASE DOMAIN-CONTAINING PROTEIN"/>
    <property type="match status" value="1"/>
</dbReference>
<organism evidence="6 7">
    <name type="scientific">Aureobasidium pullulans</name>
    <name type="common">Black yeast</name>
    <name type="synonym">Pullularia pullulans</name>
    <dbReference type="NCBI Taxonomy" id="5580"/>
    <lineage>
        <taxon>Eukaryota</taxon>
        <taxon>Fungi</taxon>
        <taxon>Dikarya</taxon>
        <taxon>Ascomycota</taxon>
        <taxon>Pezizomycotina</taxon>
        <taxon>Dothideomycetes</taxon>
        <taxon>Dothideomycetidae</taxon>
        <taxon>Dothideales</taxon>
        <taxon>Saccotheciaceae</taxon>
        <taxon>Aureobasidium</taxon>
    </lineage>
</organism>
<evidence type="ECO:0000259" key="5">
    <source>
        <dbReference type="Pfam" id="PF00753"/>
    </source>
</evidence>
<evidence type="ECO:0000313" key="6">
    <source>
        <dbReference type="EMBL" id="THZ66441.1"/>
    </source>
</evidence>
<keyword evidence="4" id="KW-0862">Zinc</keyword>
<evidence type="ECO:0000256" key="1">
    <source>
        <dbReference type="ARBA" id="ARBA00007749"/>
    </source>
</evidence>
<comment type="similarity">
    <text evidence="1">Belongs to the metallo-beta-lactamase superfamily.</text>
</comment>
<protein>
    <recommendedName>
        <fullName evidence="5">Metallo-beta-lactamase domain-containing protein</fullName>
    </recommendedName>
</protein>
<dbReference type="PANTHER" id="PTHR42978">
    <property type="entry name" value="QUORUM-QUENCHING LACTONASE YTNP-RELATED-RELATED"/>
    <property type="match status" value="1"/>
</dbReference>
<sequence length="162" mass="18214">MSKALQLPSGATTVRVRAIDTTTNMMCNASAFIEPVLKGHEQLNFKTMCFLVENEALNKRILKDFWNTSLHTREMIGGYVSCLKVEKGVDEILVDSNFDLDTLDAIIWSHWHWDHIGDASKFHAHTDIVVGPGFKAEFLPGYPEDPEGWILSSDTEQVNSSM</sequence>
<dbReference type="Pfam" id="PF00753">
    <property type="entry name" value="Lactamase_B"/>
    <property type="match status" value="1"/>
</dbReference>
<evidence type="ECO:0000313" key="7">
    <source>
        <dbReference type="Proteomes" id="UP000309734"/>
    </source>
</evidence>